<accession>A0A964FFS0</accession>
<dbReference type="Proteomes" id="UP000729733">
    <property type="component" value="Unassembled WGS sequence"/>
</dbReference>
<protein>
    <submittedName>
        <fullName evidence="7">Zinc ABC transporter substrate-binding protein</fullName>
    </submittedName>
</protein>
<proteinExistence type="inferred from homology"/>
<keyword evidence="8" id="KW-1185">Reference proteome</keyword>
<dbReference type="GO" id="GO:0007155">
    <property type="term" value="P:cell adhesion"/>
    <property type="evidence" value="ECO:0007669"/>
    <property type="project" value="InterPro"/>
</dbReference>
<evidence type="ECO:0000313" key="8">
    <source>
        <dbReference type="Proteomes" id="UP000729733"/>
    </source>
</evidence>
<dbReference type="PRINTS" id="PR00690">
    <property type="entry name" value="ADHESNFAMILY"/>
</dbReference>
<sequence length="325" mass="35767">MSNKLNLKNISTLLILGCITGLSGCSFQGKDNIAKAENKPEIVASHSILCDLVNTLAEDTVNLTCLIDGDRDPHNYNPTPSQLKAIEKAQLILYGGYQLEPKIIKLIAATENPSPKIAVYEEVVAEPIQSQHEHEADSKEEHTELEPDPHVWQDVENIVAAIELIQPILLQLNSSEAARYLQNSSILVEKLWQLDGWIDEQIVTIPEGKRILVTTHDSFNYFVEAYPLEDYKTLQGLSSQTAPTASQVKDLAMEIKQIGIPTIFVEATKSDRIMNNVARAANVELATDKLFADGLGIANSYSAMMSHNVCAIVNGLGGECQPFEE</sequence>
<dbReference type="PANTHER" id="PTHR42953">
    <property type="entry name" value="HIGH-AFFINITY ZINC UPTAKE SYSTEM PROTEIN ZNUA-RELATED"/>
    <property type="match status" value="1"/>
</dbReference>
<comment type="caution">
    <text evidence="7">The sequence shown here is derived from an EMBL/GenBank/DDBJ whole genome shotgun (WGS) entry which is preliminary data.</text>
</comment>
<dbReference type="InterPro" id="IPR006129">
    <property type="entry name" value="AdhesinB"/>
</dbReference>
<evidence type="ECO:0000256" key="2">
    <source>
        <dbReference type="ARBA" id="ARBA00022448"/>
    </source>
</evidence>
<dbReference type="GO" id="GO:0030001">
    <property type="term" value="P:metal ion transport"/>
    <property type="evidence" value="ECO:0007669"/>
    <property type="project" value="InterPro"/>
</dbReference>
<dbReference type="InterPro" id="IPR006128">
    <property type="entry name" value="Lipoprotein_PsaA-like"/>
</dbReference>
<dbReference type="Pfam" id="PF01297">
    <property type="entry name" value="ZnuA"/>
    <property type="match status" value="1"/>
</dbReference>
<dbReference type="EMBL" id="JADWDC010000003">
    <property type="protein sequence ID" value="MCC0175738.1"/>
    <property type="molecule type" value="Genomic_DNA"/>
</dbReference>
<evidence type="ECO:0000313" key="7">
    <source>
        <dbReference type="EMBL" id="MCC0175738.1"/>
    </source>
</evidence>
<dbReference type="InterPro" id="IPR050492">
    <property type="entry name" value="Bact_metal-bind_prot9"/>
</dbReference>
<evidence type="ECO:0000256" key="1">
    <source>
        <dbReference type="ARBA" id="ARBA00004196"/>
    </source>
</evidence>
<evidence type="ECO:0000256" key="6">
    <source>
        <dbReference type="SAM" id="MobiDB-lite"/>
    </source>
</evidence>
<dbReference type="GO" id="GO:0046872">
    <property type="term" value="F:metal ion binding"/>
    <property type="evidence" value="ECO:0007669"/>
    <property type="project" value="UniProtKB-KW"/>
</dbReference>
<dbReference type="PANTHER" id="PTHR42953:SF1">
    <property type="entry name" value="METAL-BINDING PROTEIN HI_0362-RELATED"/>
    <property type="match status" value="1"/>
</dbReference>
<feature type="region of interest" description="Disordered" evidence="6">
    <location>
        <begin position="128"/>
        <end position="147"/>
    </location>
</feature>
<keyword evidence="3" id="KW-0479">Metal-binding</keyword>
<name>A0A964FFS0_9CYAN</name>
<comment type="subcellular location">
    <subcellularLocation>
        <location evidence="1">Cell envelope</location>
    </subcellularLocation>
</comment>
<keyword evidence="4" id="KW-0732">Signal</keyword>
<comment type="similarity">
    <text evidence="5">Belongs to the bacterial solute-binding protein 9 family.</text>
</comment>
<dbReference type="Gene3D" id="3.40.50.1980">
    <property type="entry name" value="Nitrogenase molybdenum iron protein domain"/>
    <property type="match status" value="2"/>
</dbReference>
<dbReference type="PRINTS" id="PR00691">
    <property type="entry name" value="ADHESINB"/>
</dbReference>
<dbReference type="SUPFAM" id="SSF53807">
    <property type="entry name" value="Helical backbone' metal receptor"/>
    <property type="match status" value="1"/>
</dbReference>
<dbReference type="InterPro" id="IPR006127">
    <property type="entry name" value="ZnuA-like"/>
</dbReference>
<dbReference type="PROSITE" id="PS51257">
    <property type="entry name" value="PROKAR_LIPOPROTEIN"/>
    <property type="match status" value="1"/>
</dbReference>
<evidence type="ECO:0000256" key="3">
    <source>
        <dbReference type="ARBA" id="ARBA00022723"/>
    </source>
</evidence>
<feature type="compositionally biased region" description="Basic and acidic residues" evidence="6">
    <location>
        <begin position="131"/>
        <end position="147"/>
    </location>
</feature>
<reference evidence="7" key="1">
    <citation type="journal article" date="2021" name="Antonie Van Leeuwenhoek">
        <title>Draft genome and description of Waterburya agarophytonicola gen. nov. sp. nov. (Pleurocapsales, Cyanobacteria): a seaweed symbiont.</title>
        <authorList>
            <person name="Bonthond G."/>
            <person name="Shalygin S."/>
            <person name="Bayer T."/>
            <person name="Weinberger F."/>
        </authorList>
    </citation>
    <scope>NUCLEOTIDE SEQUENCE</scope>
    <source>
        <strain evidence="7">KI4</strain>
    </source>
</reference>
<evidence type="ECO:0000256" key="5">
    <source>
        <dbReference type="RuleBase" id="RU003512"/>
    </source>
</evidence>
<gene>
    <name evidence="7" type="ORF">I4641_01930</name>
</gene>
<evidence type="ECO:0000256" key="4">
    <source>
        <dbReference type="ARBA" id="ARBA00022729"/>
    </source>
</evidence>
<organism evidence="7 8">
    <name type="scientific">Waterburya agarophytonicola KI4</name>
    <dbReference type="NCBI Taxonomy" id="2874699"/>
    <lineage>
        <taxon>Bacteria</taxon>
        <taxon>Bacillati</taxon>
        <taxon>Cyanobacteriota</taxon>
        <taxon>Cyanophyceae</taxon>
        <taxon>Pleurocapsales</taxon>
        <taxon>Hyellaceae</taxon>
        <taxon>Waterburya</taxon>
        <taxon>Waterburya agarophytonicola</taxon>
    </lineage>
</organism>
<keyword evidence="2 5" id="KW-0813">Transport</keyword>
<dbReference type="AlphaFoldDB" id="A0A964FFS0"/>
<dbReference type="RefSeq" id="WP_229638738.1">
    <property type="nucleotide sequence ID" value="NZ_JADWDC010000003.1"/>
</dbReference>
<dbReference type="GO" id="GO:0030313">
    <property type="term" value="C:cell envelope"/>
    <property type="evidence" value="ECO:0007669"/>
    <property type="project" value="UniProtKB-SubCell"/>
</dbReference>